<keyword evidence="3" id="KW-1185">Reference proteome</keyword>
<comment type="caution">
    <text evidence="2">The sequence shown here is derived from an EMBL/GenBank/DDBJ whole genome shotgun (WGS) entry which is preliminary data.</text>
</comment>
<sequence>MHHGDSASVTEPPLGFPQNAKIQAEVNPLLNSTYYGQNSPPVYPKNPIWSKAPPSASEIPQQQFVPRVTNGARLFHSVPMSPTFQYSLPVISQGIASYSHRELSSRQGEIFSEEPEFHHDETDAANEQLSQALQSSHEFDKMAFQAVTSAIEDLQNRGILTVSEQTPSEAMSFHLNANASKFFLTDHVTNTFAHQDFDADVQPSLSGAAKEDARVEAAPPSTSNHVENSASFSGVYSEVSAQSAEAPIVIFSDSHKDNKVLAMLKFLVKYTDMEVGPAWLARFLKQPMPDEVRELRQLFDAMNMSERMDRYWRCTQKQRYKEHFGWLHYLEPINTQMWLTKLYHRVTRPNSYLRRKALWRSVCYGGPFLYPHYETAVNVTPSPSVQQTRQPMSVSAENIQIESVDQTSMSNILPAAEQDATKAQQSTEEAFAEWVKNSGGNLRVTIDYAWSELQDGGDLKTDEVEPYRMELVTSLNELEHAIQTFGLDGKHIGNDDAAVYAGVLLRFTQALHDYLEMKDKAEENIRQEESKKNEEPGHNTDVETGEENEEERVETAEDAGEAKLTTDVASDTQLLEKAVSDYEKTKRLLQYLDEVVGSTPGISLAASVTDEDGNAIAGPGLVISGGTVTEEHAEVAPTEIHEASGPLLSARGRFYERRASDTLLHSTKSRTLNQTDSMFSTFDRMNESSFRFNDNFNGDYEKSGNDTSVLDKSLTDNHVAQDDGKNFVLHSTQGESSRTLGRSSNPSSAVKPVNMNIKEY</sequence>
<accession>A0A1D1V159</accession>
<name>A0A1D1V159_RAMVA</name>
<dbReference type="AlphaFoldDB" id="A0A1D1V159"/>
<evidence type="ECO:0000313" key="3">
    <source>
        <dbReference type="Proteomes" id="UP000186922"/>
    </source>
</evidence>
<evidence type="ECO:0000256" key="1">
    <source>
        <dbReference type="SAM" id="MobiDB-lite"/>
    </source>
</evidence>
<feature type="region of interest" description="Disordered" evidence="1">
    <location>
        <begin position="525"/>
        <end position="568"/>
    </location>
</feature>
<feature type="region of interest" description="Disordered" evidence="1">
    <location>
        <begin position="732"/>
        <end position="760"/>
    </location>
</feature>
<proteinExistence type="predicted"/>
<protein>
    <submittedName>
        <fullName evidence="2">Uncharacterized protein</fullName>
    </submittedName>
</protein>
<dbReference type="EMBL" id="BDGG01000003">
    <property type="protein sequence ID" value="GAU95576.1"/>
    <property type="molecule type" value="Genomic_DNA"/>
</dbReference>
<feature type="compositionally biased region" description="Polar residues" evidence="1">
    <location>
        <begin position="732"/>
        <end position="748"/>
    </location>
</feature>
<dbReference type="OrthoDB" id="10070752at2759"/>
<feature type="compositionally biased region" description="Acidic residues" evidence="1">
    <location>
        <begin position="543"/>
        <end position="559"/>
    </location>
</feature>
<gene>
    <name evidence="2" type="primary">RvY_07174-1</name>
    <name evidence="2" type="synonym">RvY_07174.1</name>
    <name evidence="2" type="ORF">RvY_07174</name>
</gene>
<feature type="compositionally biased region" description="Basic and acidic residues" evidence="1">
    <location>
        <begin position="525"/>
        <end position="541"/>
    </location>
</feature>
<organism evidence="2 3">
    <name type="scientific">Ramazzottius varieornatus</name>
    <name type="common">Water bear</name>
    <name type="synonym">Tardigrade</name>
    <dbReference type="NCBI Taxonomy" id="947166"/>
    <lineage>
        <taxon>Eukaryota</taxon>
        <taxon>Metazoa</taxon>
        <taxon>Ecdysozoa</taxon>
        <taxon>Tardigrada</taxon>
        <taxon>Eutardigrada</taxon>
        <taxon>Parachela</taxon>
        <taxon>Hypsibioidea</taxon>
        <taxon>Ramazzottiidae</taxon>
        <taxon>Ramazzottius</taxon>
    </lineage>
</organism>
<reference evidence="2 3" key="1">
    <citation type="journal article" date="2016" name="Nat. Commun.">
        <title>Extremotolerant tardigrade genome and improved radiotolerance of human cultured cells by tardigrade-unique protein.</title>
        <authorList>
            <person name="Hashimoto T."/>
            <person name="Horikawa D.D."/>
            <person name="Saito Y."/>
            <person name="Kuwahara H."/>
            <person name="Kozuka-Hata H."/>
            <person name="Shin-I T."/>
            <person name="Minakuchi Y."/>
            <person name="Ohishi K."/>
            <person name="Motoyama A."/>
            <person name="Aizu T."/>
            <person name="Enomoto A."/>
            <person name="Kondo K."/>
            <person name="Tanaka S."/>
            <person name="Hara Y."/>
            <person name="Koshikawa S."/>
            <person name="Sagara H."/>
            <person name="Miura T."/>
            <person name="Yokobori S."/>
            <person name="Miyagawa K."/>
            <person name="Suzuki Y."/>
            <person name="Kubo T."/>
            <person name="Oyama M."/>
            <person name="Kohara Y."/>
            <person name="Fujiyama A."/>
            <person name="Arakawa K."/>
            <person name="Katayama T."/>
            <person name="Toyoda A."/>
            <person name="Kunieda T."/>
        </authorList>
    </citation>
    <scope>NUCLEOTIDE SEQUENCE [LARGE SCALE GENOMIC DNA]</scope>
    <source>
        <strain evidence="2 3">YOKOZUNA-1</strain>
    </source>
</reference>
<evidence type="ECO:0000313" key="2">
    <source>
        <dbReference type="EMBL" id="GAU95576.1"/>
    </source>
</evidence>
<dbReference type="Proteomes" id="UP000186922">
    <property type="component" value="Unassembled WGS sequence"/>
</dbReference>